<dbReference type="RefSeq" id="XP_031576933.1">
    <property type="nucleotide sequence ID" value="XM_031720692.1"/>
</dbReference>
<reference evidence="2" key="1">
    <citation type="journal article" date="2015" name="PLoS Genet.">
        <title>The dynamic genome and transcriptome of the human fungal pathogen Blastomyces and close relative Emmonsia.</title>
        <authorList>
            <person name="Munoz J.F."/>
            <person name="Gauthier G.M."/>
            <person name="Desjardins C.A."/>
            <person name="Gallo J.E."/>
            <person name="Holder J."/>
            <person name="Sullivan T.D."/>
            <person name="Marty A.J."/>
            <person name="Carmen J.C."/>
            <person name="Chen Z."/>
            <person name="Ding L."/>
            <person name="Gujja S."/>
            <person name="Magrini V."/>
            <person name="Misas E."/>
            <person name="Mitreva M."/>
            <person name="Priest M."/>
            <person name="Saif S."/>
            <person name="Whiston E.A."/>
            <person name="Young S."/>
            <person name="Zeng Q."/>
            <person name="Goldman W.E."/>
            <person name="Mardis E.R."/>
            <person name="Taylor J.W."/>
            <person name="McEwen J.G."/>
            <person name="Clay O.K."/>
            <person name="Klein B.S."/>
            <person name="Cuomo C.A."/>
        </authorList>
    </citation>
    <scope>NUCLEOTIDE SEQUENCE [LARGE SCALE GENOMIC DNA]</scope>
    <source>
        <strain evidence="2">SLH14081</strain>
    </source>
</reference>
<protein>
    <submittedName>
        <fullName evidence="1">Uncharacterized protein</fullName>
    </submittedName>
</protein>
<keyword evidence="2" id="KW-1185">Reference proteome</keyword>
<name>A0A179UD09_BLAGS</name>
<dbReference type="OrthoDB" id="10430359at2759"/>
<proteinExistence type="predicted"/>
<evidence type="ECO:0000313" key="2">
    <source>
        <dbReference type="Proteomes" id="UP000002038"/>
    </source>
</evidence>
<dbReference type="VEuPathDB" id="FungiDB:BDBG_02204"/>
<dbReference type="AlphaFoldDB" id="A0A179UD09"/>
<dbReference type="Proteomes" id="UP000002038">
    <property type="component" value="Unassembled WGS sequence"/>
</dbReference>
<evidence type="ECO:0000313" key="1">
    <source>
        <dbReference type="EMBL" id="OAT05886.1"/>
    </source>
</evidence>
<organism evidence="1 2">
    <name type="scientific">Blastomyces gilchristii (strain SLH14081)</name>
    <name type="common">Blastomyces dermatitidis</name>
    <dbReference type="NCBI Taxonomy" id="559298"/>
    <lineage>
        <taxon>Eukaryota</taxon>
        <taxon>Fungi</taxon>
        <taxon>Dikarya</taxon>
        <taxon>Ascomycota</taxon>
        <taxon>Pezizomycotina</taxon>
        <taxon>Eurotiomycetes</taxon>
        <taxon>Eurotiomycetidae</taxon>
        <taxon>Onygenales</taxon>
        <taxon>Ajellomycetaceae</taxon>
        <taxon>Blastomyces</taxon>
    </lineage>
</organism>
<dbReference type="EMBL" id="GG657450">
    <property type="protein sequence ID" value="OAT05886.1"/>
    <property type="molecule type" value="Genomic_DNA"/>
</dbReference>
<dbReference type="GeneID" id="8510352"/>
<dbReference type="KEGG" id="bgh:BDBG_02204"/>
<sequence>MPVNHHHHPRPVGDLVPLEILYQTVVLVRAKFLRGQRLGHVAENAIFGQAYFGVEPSHKGKQGP</sequence>
<gene>
    <name evidence="1" type="ORF">BDBG_02204</name>
</gene>
<accession>A0A179UD09</accession>